<dbReference type="RefSeq" id="WP_047006785.1">
    <property type="nucleotide sequence ID" value="NZ_CP018097.1"/>
</dbReference>
<protein>
    <submittedName>
        <fullName evidence="2">Uncharacterized protein</fullName>
    </submittedName>
</protein>
<keyword evidence="3" id="KW-1185">Reference proteome</keyword>
<proteinExistence type="predicted"/>
<accession>A0A0G9MQ52</accession>
<sequence length="668" mass="71837">MPGFGFGFSSHSRSPSTLGEAGALPSIAPSASWTGTAGSGFASTPVDPIRVTAKPAMRLLTPPNQFYTDGLTIGVLAMANDRGSLFDTMGLTMVIVHCEGTSQEILRPTLHTITDANGVARTYPGWWITLSHHGQDGEAQVFFEAVPRDGSMQNRVIGPFSFFPSAQLHDFSVEVAPSRPAVTGTRFQSISAAVNWLRSQSARNPLVTVTEGGIHDVTSIGGNYEGDGYCTIRASEPVTLTATSLGYLRLQYDGLHWQGENLTFDASTMTQVYHESPTQRQHWFDGCRFVDARPREMLVDGNVKPFLYMCRDAAYFTEVYVEGINDAANGASLVRGCTFRRGFRDVFSGANLAINNVVENWTSGALRTPLDALTVQYGGIANSATIEISGLNNTSNRVVTFRENGASVATFTIDRDNPSSGYYWVSDLVNFVNASLADWSATLLDDTRRAAALYGNTMPPTNAKSSALTVTTWFDHHSDLWQSVSGHGENIIVWGTRGYRVALQNLALGAHPYSDFVFANNALHSDEADFDFGMLINQLGGDESHVVAVHNSFPNQYLALRTDFTGVRRYNPDGYCLLAANVFPAIVWQSAADSDLVLRDNHLHAGADVPASSSGTSVGGDADNLFVDAATGDFRPSGDLLANPAPALLAFDLHGARRGASAAKGAVA</sequence>
<organism evidence="2 3">
    <name type="scientific">Aurantiacibacter gangjinensis</name>
    <dbReference type="NCBI Taxonomy" id="502682"/>
    <lineage>
        <taxon>Bacteria</taxon>
        <taxon>Pseudomonadati</taxon>
        <taxon>Pseudomonadota</taxon>
        <taxon>Alphaproteobacteria</taxon>
        <taxon>Sphingomonadales</taxon>
        <taxon>Erythrobacteraceae</taxon>
        <taxon>Aurantiacibacter</taxon>
    </lineage>
</organism>
<name>A0A0G9MQ52_9SPHN</name>
<dbReference type="Proteomes" id="UP000053070">
    <property type="component" value="Unassembled WGS sequence"/>
</dbReference>
<evidence type="ECO:0000256" key="1">
    <source>
        <dbReference type="SAM" id="MobiDB-lite"/>
    </source>
</evidence>
<evidence type="ECO:0000313" key="2">
    <source>
        <dbReference type="EMBL" id="KLE31433.1"/>
    </source>
</evidence>
<dbReference type="AlphaFoldDB" id="A0A0G9MQ52"/>
<dbReference type="EMBL" id="LBHC01000002">
    <property type="protein sequence ID" value="KLE31433.1"/>
    <property type="molecule type" value="Genomic_DNA"/>
</dbReference>
<dbReference type="PATRIC" id="fig|502682.8.peg.1534"/>
<dbReference type="KEGG" id="egn:BMF35_a0507"/>
<feature type="region of interest" description="Disordered" evidence="1">
    <location>
        <begin position="1"/>
        <end position="21"/>
    </location>
</feature>
<reference evidence="2 3" key="1">
    <citation type="submission" date="2015-04" db="EMBL/GenBank/DDBJ databases">
        <title>The draft genome sequence of Erythrobacr gangjinensis K7-2.</title>
        <authorList>
            <person name="Zhuang L."/>
            <person name="Liu Y."/>
            <person name="Shao Z."/>
        </authorList>
    </citation>
    <scope>NUCLEOTIDE SEQUENCE [LARGE SCALE GENOMIC DNA]</scope>
    <source>
        <strain evidence="2 3">K7-2</strain>
    </source>
</reference>
<dbReference type="STRING" id="502682.BMF35_a0507"/>
<feature type="compositionally biased region" description="Low complexity" evidence="1">
    <location>
        <begin position="7"/>
        <end position="16"/>
    </location>
</feature>
<evidence type="ECO:0000313" key="3">
    <source>
        <dbReference type="Proteomes" id="UP000053070"/>
    </source>
</evidence>
<comment type="caution">
    <text evidence="2">The sequence shown here is derived from an EMBL/GenBank/DDBJ whole genome shotgun (WGS) entry which is preliminary data.</text>
</comment>
<gene>
    <name evidence="2" type="ORF">AAW01_07515</name>
</gene>
<dbReference type="OrthoDB" id="7498487at2"/>